<evidence type="ECO:0000313" key="3">
    <source>
        <dbReference type="Proteomes" id="UP000031056"/>
    </source>
</evidence>
<feature type="chain" id="PRO_5002077413" evidence="1">
    <location>
        <begin position="19"/>
        <end position="377"/>
    </location>
</feature>
<gene>
    <name evidence="2" type="ORF">M896_011280</name>
</gene>
<dbReference type="EMBL" id="JOKQ01000001">
    <property type="protein sequence ID" value="KHN70474.1"/>
    <property type="molecule type" value="Genomic_DNA"/>
</dbReference>
<dbReference type="OrthoDB" id="2194817at2759"/>
<organism evidence="2 3">
    <name type="scientific">Ordospora colligata OC4</name>
    <dbReference type="NCBI Taxonomy" id="1354746"/>
    <lineage>
        <taxon>Eukaryota</taxon>
        <taxon>Fungi</taxon>
        <taxon>Fungi incertae sedis</taxon>
        <taxon>Microsporidia</taxon>
        <taxon>Ordosporidae</taxon>
        <taxon>Ordospora</taxon>
    </lineage>
</organism>
<evidence type="ECO:0000313" key="2">
    <source>
        <dbReference type="EMBL" id="KHN70474.1"/>
    </source>
</evidence>
<proteinExistence type="predicted"/>
<dbReference type="InParanoid" id="A0A0B2UMG4"/>
<protein>
    <submittedName>
        <fullName evidence="2">Uncharacterized protein</fullName>
    </submittedName>
</protein>
<dbReference type="RefSeq" id="XP_014564516.1">
    <property type="nucleotide sequence ID" value="XM_014709030.1"/>
</dbReference>
<dbReference type="Proteomes" id="UP000031056">
    <property type="component" value="Unassembled WGS sequence"/>
</dbReference>
<keyword evidence="1" id="KW-0732">Signal</keyword>
<reference evidence="2 3" key="1">
    <citation type="journal article" date="2014" name="MBio">
        <title>The Ordospora colligata genome; evolution of extreme reduction in microsporidia and host-to-parasite horizontal gene transfer.</title>
        <authorList>
            <person name="Pombert J.-F."/>
            <person name="Haag K.L."/>
            <person name="Beidas S."/>
            <person name="Ebert D."/>
            <person name="Keeling P.J."/>
        </authorList>
    </citation>
    <scope>NUCLEOTIDE SEQUENCE [LARGE SCALE GENOMIC DNA]</scope>
    <source>
        <strain evidence="2 3">OC4</strain>
    </source>
</reference>
<accession>A0A0B2UMG4</accession>
<feature type="signal peptide" evidence="1">
    <location>
        <begin position="1"/>
        <end position="18"/>
    </location>
</feature>
<name>A0A0B2UMG4_9MICR</name>
<evidence type="ECO:0000256" key="1">
    <source>
        <dbReference type="SAM" id="SignalP"/>
    </source>
</evidence>
<sequence length="377" mass="43842">MRSFFMLLAAQILYNMQAMNCRKEAEDTHLNHDFDGVESLVPNNLNREILYEGFISIESVVFISEMNQFDLGMLEMFIKKTVLAVKSILVENPDAFYLFSDNSGIANESRNVGIDEKLAEALNERNKYFEKDKSMIAKNLWLDKYNALKTRIAGKDLNIHYEDQNKEYLKMMERLTNAKYQDDGVSRAIRREMFEFYKEKVPMSVSRVLDSRISLSIGGPIFAPGILISLLRQLDVPNKSEMTNEIVAKLLAPTEELITRMQKKSFPERKALVLDFLQSCLMRKESIFRDKIDKAFEERTKILELYLKNDKSPQDKLKAFDKLQEKEICSLQFVFKNIEEEDLVLRLDKLVIEAYTGILESGQAYAKDTLYELFKEV</sequence>
<dbReference type="HOGENOM" id="CLU_758696_0_0_1"/>
<comment type="caution">
    <text evidence="2">The sequence shown here is derived from an EMBL/GenBank/DDBJ whole genome shotgun (WGS) entry which is preliminary data.</text>
</comment>
<dbReference type="GeneID" id="26260971"/>
<dbReference type="AlphaFoldDB" id="A0A0B2UMG4"/>
<keyword evidence="3" id="KW-1185">Reference proteome</keyword>
<dbReference type="VEuPathDB" id="MicrosporidiaDB:M896_011280"/>